<feature type="transmembrane region" description="Helical" evidence="7">
    <location>
        <begin position="232"/>
        <end position="252"/>
    </location>
</feature>
<keyword evidence="2 7" id="KW-0812">Transmembrane</keyword>
<dbReference type="InterPro" id="IPR003593">
    <property type="entry name" value="AAA+_ATPase"/>
</dbReference>
<keyword evidence="5 7" id="KW-1133">Transmembrane helix</keyword>
<dbReference type="InterPro" id="IPR039421">
    <property type="entry name" value="Type_1_exporter"/>
</dbReference>
<dbReference type="GO" id="GO:0034040">
    <property type="term" value="F:ATPase-coupled lipid transmembrane transporter activity"/>
    <property type="evidence" value="ECO:0007669"/>
    <property type="project" value="TreeGrafter"/>
</dbReference>
<evidence type="ECO:0000259" key="8">
    <source>
        <dbReference type="PROSITE" id="PS50893"/>
    </source>
</evidence>
<evidence type="ECO:0000256" key="4">
    <source>
        <dbReference type="ARBA" id="ARBA00022840"/>
    </source>
</evidence>
<dbReference type="Proteomes" id="UP000503287">
    <property type="component" value="Chromosome"/>
</dbReference>
<feature type="transmembrane region" description="Helical" evidence="7">
    <location>
        <begin position="122"/>
        <end position="144"/>
    </location>
</feature>
<dbReference type="Pfam" id="PF00005">
    <property type="entry name" value="ABC_tran"/>
    <property type="match status" value="1"/>
</dbReference>
<dbReference type="InterPro" id="IPR003439">
    <property type="entry name" value="ABC_transporter-like_ATP-bd"/>
</dbReference>
<feature type="transmembrane region" description="Helical" evidence="7">
    <location>
        <begin position="150"/>
        <end position="166"/>
    </location>
</feature>
<dbReference type="GO" id="GO:0005886">
    <property type="term" value="C:plasma membrane"/>
    <property type="evidence" value="ECO:0007669"/>
    <property type="project" value="UniProtKB-SubCell"/>
</dbReference>
<dbReference type="EMBL" id="CP047344">
    <property type="protein sequence ID" value="QIF92936.1"/>
    <property type="molecule type" value="Genomic_DNA"/>
</dbReference>
<dbReference type="AlphaFoldDB" id="A0A6G6SGS2"/>
<keyword evidence="4 10" id="KW-0067">ATP-binding</keyword>
<organism evidence="10 11">
    <name type="scientific">Proteus vulgaris</name>
    <dbReference type="NCBI Taxonomy" id="585"/>
    <lineage>
        <taxon>Bacteria</taxon>
        <taxon>Pseudomonadati</taxon>
        <taxon>Pseudomonadota</taxon>
        <taxon>Gammaproteobacteria</taxon>
        <taxon>Enterobacterales</taxon>
        <taxon>Morganellaceae</taxon>
        <taxon>Proteus</taxon>
    </lineage>
</organism>
<evidence type="ECO:0000256" key="3">
    <source>
        <dbReference type="ARBA" id="ARBA00022741"/>
    </source>
</evidence>
<dbReference type="Gene3D" id="3.40.50.300">
    <property type="entry name" value="P-loop containing nucleotide triphosphate hydrolases"/>
    <property type="match status" value="1"/>
</dbReference>
<dbReference type="SUPFAM" id="SSF90123">
    <property type="entry name" value="ABC transporter transmembrane region"/>
    <property type="match status" value="1"/>
</dbReference>
<dbReference type="SUPFAM" id="SSF52540">
    <property type="entry name" value="P-loop containing nucleoside triphosphate hydrolases"/>
    <property type="match status" value="1"/>
</dbReference>
<evidence type="ECO:0000313" key="10">
    <source>
        <dbReference type="EMBL" id="QIF92936.1"/>
    </source>
</evidence>
<dbReference type="InterPro" id="IPR011527">
    <property type="entry name" value="ABC1_TM_dom"/>
</dbReference>
<dbReference type="SMART" id="SM00382">
    <property type="entry name" value="AAA"/>
    <property type="match status" value="1"/>
</dbReference>
<protein>
    <submittedName>
        <fullName evidence="10">ATP-binding cassette domain-containing protein</fullName>
    </submittedName>
</protein>
<evidence type="ECO:0000256" key="5">
    <source>
        <dbReference type="ARBA" id="ARBA00022989"/>
    </source>
</evidence>
<dbReference type="InterPro" id="IPR017871">
    <property type="entry name" value="ABC_transporter-like_CS"/>
</dbReference>
<evidence type="ECO:0000313" key="11">
    <source>
        <dbReference type="Proteomes" id="UP000503287"/>
    </source>
</evidence>
<dbReference type="GO" id="GO:0016887">
    <property type="term" value="F:ATP hydrolysis activity"/>
    <property type="evidence" value="ECO:0007669"/>
    <property type="project" value="InterPro"/>
</dbReference>
<reference evidence="10 11" key="1">
    <citation type="submission" date="2020-01" db="EMBL/GenBank/DDBJ databases">
        <title>The genomic epidemiology of tigecycline resistance gene tet(X) variants in a swine farm in China.</title>
        <authorList>
            <person name="Peng K."/>
            <person name="Li R."/>
        </authorList>
    </citation>
    <scope>NUCLEOTIDE SEQUENCE [LARGE SCALE GENOMIC DNA]</scope>
    <source>
        <strain evidence="10 11">ZN3</strain>
    </source>
</reference>
<dbReference type="RefSeq" id="WP_164525936.1">
    <property type="nucleotide sequence ID" value="NZ_CP047344.1"/>
</dbReference>
<feature type="domain" description="ABC transmembrane type-1" evidence="9">
    <location>
        <begin position="17"/>
        <end position="286"/>
    </location>
</feature>
<feature type="domain" description="ABC transporter" evidence="8">
    <location>
        <begin position="327"/>
        <end position="557"/>
    </location>
</feature>
<comment type="subcellular location">
    <subcellularLocation>
        <location evidence="1">Cell membrane</location>
        <topology evidence="1">Multi-pass membrane protein</topology>
    </subcellularLocation>
</comment>
<dbReference type="InterPro" id="IPR036640">
    <property type="entry name" value="ABC1_TM_sf"/>
</dbReference>
<dbReference type="Pfam" id="PF00664">
    <property type="entry name" value="ABC_membrane"/>
    <property type="match status" value="1"/>
</dbReference>
<evidence type="ECO:0000256" key="6">
    <source>
        <dbReference type="ARBA" id="ARBA00023136"/>
    </source>
</evidence>
<evidence type="ECO:0000256" key="7">
    <source>
        <dbReference type="SAM" id="Phobius"/>
    </source>
</evidence>
<keyword evidence="6 7" id="KW-0472">Membrane</keyword>
<feature type="transmembrane region" description="Helical" evidence="7">
    <location>
        <begin position="12"/>
        <end position="37"/>
    </location>
</feature>
<dbReference type="GO" id="GO:0005524">
    <property type="term" value="F:ATP binding"/>
    <property type="evidence" value="ECO:0007669"/>
    <property type="project" value="UniProtKB-KW"/>
</dbReference>
<evidence type="ECO:0000256" key="1">
    <source>
        <dbReference type="ARBA" id="ARBA00004651"/>
    </source>
</evidence>
<dbReference type="InterPro" id="IPR027417">
    <property type="entry name" value="P-loop_NTPase"/>
</dbReference>
<dbReference type="CDD" id="cd03228">
    <property type="entry name" value="ABCC_MRP_Like"/>
    <property type="match status" value="1"/>
</dbReference>
<feature type="transmembrane region" description="Helical" evidence="7">
    <location>
        <begin position="49"/>
        <end position="72"/>
    </location>
</feature>
<sequence length="564" mass="63021">MHNELWMLLRPYRPLLIGALLLQAVAGFSSLVPWLALYQLLLSFPSSNTLWLTIAVIGGIVWLISQTIAFHLTHLMDAKLTYQLRLALSEKMQKLPLNWFVSQGKNGINQYVQRDIKALHQLIAHAPADIVQLAVVPVIAIIVLSTLNPFLLVFSLIPLIIAYFCFKQTQSSRYQTYCEQRDEAMKTLFEDYQLLAENPLVARQFPHKGIVDKTEKALFNFVFHFQNWVKRVGLLGSLTQLLLSATLLTGWLLLGATIFEQALPLADLLLFVLLLRRIAEPVMAMGHGGDALCAAKKSAQRIQQLLNQPEMQYGDLSTETISHAVALTAHSVCLSYGDKEILNNINFEIKKGEFIAIVGPSGAGKSSLLQLIARFMDATSGEIFIENKRLQAYSRNTLNQITTVVMQNSQPLPYSIKDNLLLFNPHCSEEQLQSAMNETYFAEVVTNLPRGLSTLINDETPLSGGEAQRLAIARAFIANSPLLLADEPSSALDPDNAQHIFNALKNKTMTRIIVTHSLVLAQQANRVIFMVDGRLVAMGNHDDLLLNCERYSDFVQKQGEQNED</sequence>
<proteinExistence type="predicted"/>
<keyword evidence="11" id="KW-1185">Reference proteome</keyword>
<dbReference type="GO" id="GO:0140359">
    <property type="term" value="F:ABC-type transporter activity"/>
    <property type="evidence" value="ECO:0007669"/>
    <property type="project" value="InterPro"/>
</dbReference>
<gene>
    <name evidence="10" type="ORF">GTH24_03100</name>
</gene>
<name>A0A6G6SGS2_PROVU</name>
<dbReference type="PROSITE" id="PS00211">
    <property type="entry name" value="ABC_TRANSPORTER_1"/>
    <property type="match status" value="1"/>
</dbReference>
<dbReference type="PROSITE" id="PS50893">
    <property type="entry name" value="ABC_TRANSPORTER_2"/>
    <property type="match status" value="1"/>
</dbReference>
<keyword evidence="3" id="KW-0547">Nucleotide-binding</keyword>
<evidence type="ECO:0000259" key="9">
    <source>
        <dbReference type="PROSITE" id="PS50929"/>
    </source>
</evidence>
<evidence type="ECO:0000256" key="2">
    <source>
        <dbReference type="ARBA" id="ARBA00022692"/>
    </source>
</evidence>
<dbReference type="Gene3D" id="1.20.1560.10">
    <property type="entry name" value="ABC transporter type 1, transmembrane domain"/>
    <property type="match status" value="1"/>
</dbReference>
<dbReference type="PANTHER" id="PTHR24221">
    <property type="entry name" value="ATP-BINDING CASSETTE SUB-FAMILY B"/>
    <property type="match status" value="1"/>
</dbReference>
<accession>A0A6G6SGS2</accession>
<dbReference type="PROSITE" id="PS50929">
    <property type="entry name" value="ABC_TM1F"/>
    <property type="match status" value="1"/>
</dbReference>
<dbReference type="PANTHER" id="PTHR24221:SF653">
    <property type="entry name" value="TRANSPORT ATP-BINDING PROTEIN CYDC"/>
    <property type="match status" value="1"/>
</dbReference>